<evidence type="ECO:0000256" key="7">
    <source>
        <dbReference type="ARBA" id="ARBA00023136"/>
    </source>
</evidence>
<dbReference type="InterPro" id="IPR039426">
    <property type="entry name" value="TonB-dep_rcpt-like"/>
</dbReference>
<accession>A0A5C6YUJ7</accession>
<dbReference type="InterPro" id="IPR012910">
    <property type="entry name" value="Plug_dom"/>
</dbReference>
<dbReference type="PANTHER" id="PTHR30069">
    <property type="entry name" value="TONB-DEPENDENT OUTER MEMBRANE RECEPTOR"/>
    <property type="match status" value="1"/>
</dbReference>
<dbReference type="RefSeq" id="WP_111814039.1">
    <property type="nucleotide sequence ID" value="NZ_CBCRZQ010000001.1"/>
</dbReference>
<evidence type="ECO:0000256" key="8">
    <source>
        <dbReference type="ARBA" id="ARBA00023170"/>
    </source>
</evidence>
<keyword evidence="2 10" id="KW-0813">Transport</keyword>
<evidence type="ECO:0000313" key="15">
    <source>
        <dbReference type="EMBL" id="TXD70959.1"/>
    </source>
</evidence>
<evidence type="ECO:0000256" key="2">
    <source>
        <dbReference type="ARBA" id="ARBA00022448"/>
    </source>
</evidence>
<dbReference type="InterPro" id="IPR000531">
    <property type="entry name" value="Beta-barrel_TonB"/>
</dbReference>
<dbReference type="CDD" id="cd01347">
    <property type="entry name" value="ligand_gated_channel"/>
    <property type="match status" value="1"/>
</dbReference>
<dbReference type="InterPro" id="IPR037066">
    <property type="entry name" value="Plug_dom_sf"/>
</dbReference>
<feature type="domain" description="TonB-dependent receptor plug" evidence="14">
    <location>
        <begin position="114"/>
        <end position="220"/>
    </location>
</feature>
<gene>
    <name evidence="15" type="ORF">ESV24_02385</name>
</gene>
<proteinExistence type="inferred from homology"/>
<dbReference type="GO" id="GO:0044718">
    <property type="term" value="P:siderophore transmembrane transport"/>
    <property type="evidence" value="ECO:0007669"/>
    <property type="project" value="TreeGrafter"/>
</dbReference>
<dbReference type="PROSITE" id="PS52016">
    <property type="entry name" value="TONB_DEPENDENT_REC_3"/>
    <property type="match status" value="1"/>
</dbReference>
<evidence type="ECO:0000259" key="14">
    <source>
        <dbReference type="Pfam" id="PF07715"/>
    </source>
</evidence>
<evidence type="ECO:0000256" key="1">
    <source>
        <dbReference type="ARBA" id="ARBA00004571"/>
    </source>
</evidence>
<dbReference type="InterPro" id="IPR036942">
    <property type="entry name" value="Beta-barrel_TonB_sf"/>
</dbReference>
<dbReference type="Pfam" id="PF00593">
    <property type="entry name" value="TonB_dep_Rec_b-barrel"/>
    <property type="match status" value="1"/>
</dbReference>
<dbReference type="PANTHER" id="PTHR30069:SF29">
    <property type="entry name" value="HEMOGLOBIN AND HEMOGLOBIN-HAPTOGLOBIN-BINDING PROTEIN 1-RELATED"/>
    <property type="match status" value="1"/>
</dbReference>
<keyword evidence="9 10" id="KW-0998">Cell outer membrane</keyword>
<evidence type="ECO:0000256" key="10">
    <source>
        <dbReference type="PROSITE-ProRule" id="PRU01360"/>
    </source>
</evidence>
<keyword evidence="8 15" id="KW-0675">Receptor</keyword>
<evidence type="ECO:0000256" key="9">
    <source>
        <dbReference type="ARBA" id="ARBA00023237"/>
    </source>
</evidence>
<evidence type="ECO:0000256" key="5">
    <source>
        <dbReference type="ARBA" id="ARBA00022729"/>
    </source>
</evidence>
<feature type="signal peptide" evidence="12">
    <location>
        <begin position="1"/>
        <end position="19"/>
    </location>
</feature>
<dbReference type="EMBL" id="VORU01000001">
    <property type="protein sequence ID" value="TXD70959.1"/>
    <property type="molecule type" value="Genomic_DNA"/>
</dbReference>
<dbReference type="InterPro" id="IPR010917">
    <property type="entry name" value="TonB_rcpt_CS"/>
</dbReference>
<comment type="similarity">
    <text evidence="10 11">Belongs to the TonB-dependent receptor family.</text>
</comment>
<keyword evidence="16" id="KW-1185">Reference proteome</keyword>
<dbReference type="GO" id="GO:0015344">
    <property type="term" value="F:siderophore uptake transmembrane transporter activity"/>
    <property type="evidence" value="ECO:0007669"/>
    <property type="project" value="TreeGrafter"/>
</dbReference>
<comment type="caution">
    <text evidence="15">The sequence shown here is derived from an EMBL/GenBank/DDBJ whole genome shotgun (WGS) entry which is preliminary data.</text>
</comment>
<dbReference type="Gene3D" id="2.40.170.20">
    <property type="entry name" value="TonB-dependent receptor, beta-barrel domain"/>
    <property type="match status" value="1"/>
</dbReference>
<dbReference type="AlphaFoldDB" id="A0A5C6YUJ7"/>
<reference evidence="15 16" key="1">
    <citation type="submission" date="2019-08" db="EMBL/GenBank/DDBJ databases">
        <title>Genome of Aequorivita lipolytica Y10-2 (type strain).</title>
        <authorList>
            <person name="Bowman J.P."/>
        </authorList>
    </citation>
    <scope>NUCLEOTIDE SEQUENCE [LARGE SCALE GENOMIC DNA]</scope>
    <source>
        <strain evidence="15 16">Y10-2</strain>
    </source>
</reference>
<dbReference type="Pfam" id="PF07715">
    <property type="entry name" value="Plug"/>
    <property type="match status" value="1"/>
</dbReference>
<evidence type="ECO:0000313" key="16">
    <source>
        <dbReference type="Proteomes" id="UP000321945"/>
    </source>
</evidence>
<evidence type="ECO:0000259" key="13">
    <source>
        <dbReference type="Pfam" id="PF00593"/>
    </source>
</evidence>
<feature type="chain" id="PRO_5022759885" evidence="12">
    <location>
        <begin position="20"/>
        <end position="801"/>
    </location>
</feature>
<dbReference type="Gene3D" id="2.170.130.10">
    <property type="entry name" value="TonB-dependent receptor, plug domain"/>
    <property type="match status" value="1"/>
</dbReference>
<dbReference type="OrthoDB" id="9764669at2"/>
<evidence type="ECO:0000256" key="12">
    <source>
        <dbReference type="SAM" id="SignalP"/>
    </source>
</evidence>
<keyword evidence="7 10" id="KW-0472">Membrane</keyword>
<dbReference type="SUPFAM" id="SSF56935">
    <property type="entry name" value="Porins"/>
    <property type="match status" value="1"/>
</dbReference>
<evidence type="ECO:0000256" key="11">
    <source>
        <dbReference type="RuleBase" id="RU003357"/>
    </source>
</evidence>
<evidence type="ECO:0000256" key="4">
    <source>
        <dbReference type="ARBA" id="ARBA00022692"/>
    </source>
</evidence>
<protein>
    <submittedName>
        <fullName evidence="15">TonB-dependent receptor</fullName>
    </submittedName>
</protein>
<comment type="subcellular location">
    <subcellularLocation>
        <location evidence="1 10">Cell outer membrane</location>
        <topology evidence="1 10">Multi-pass membrane protein</topology>
    </subcellularLocation>
</comment>
<dbReference type="PROSITE" id="PS01156">
    <property type="entry name" value="TONB_DEPENDENT_REC_2"/>
    <property type="match status" value="1"/>
</dbReference>
<organism evidence="15 16">
    <name type="scientific">Aequorivita lipolytica</name>
    <dbReference type="NCBI Taxonomy" id="153267"/>
    <lineage>
        <taxon>Bacteria</taxon>
        <taxon>Pseudomonadati</taxon>
        <taxon>Bacteroidota</taxon>
        <taxon>Flavobacteriia</taxon>
        <taxon>Flavobacteriales</taxon>
        <taxon>Flavobacteriaceae</taxon>
        <taxon>Aequorivita</taxon>
    </lineage>
</organism>
<evidence type="ECO:0000256" key="3">
    <source>
        <dbReference type="ARBA" id="ARBA00022452"/>
    </source>
</evidence>
<keyword evidence="3 10" id="KW-1134">Transmembrane beta strand</keyword>
<name>A0A5C6YUJ7_9FLAO</name>
<keyword evidence="4 10" id="KW-0812">Transmembrane</keyword>
<keyword evidence="5 12" id="KW-0732">Signal</keyword>
<feature type="domain" description="TonB-dependent receptor-like beta-barrel" evidence="13">
    <location>
        <begin position="336"/>
        <end position="774"/>
    </location>
</feature>
<dbReference type="GO" id="GO:0009279">
    <property type="term" value="C:cell outer membrane"/>
    <property type="evidence" value="ECO:0007669"/>
    <property type="project" value="UniProtKB-SubCell"/>
</dbReference>
<dbReference type="Proteomes" id="UP000321945">
    <property type="component" value="Unassembled WGS sequence"/>
</dbReference>
<evidence type="ECO:0000256" key="6">
    <source>
        <dbReference type="ARBA" id="ARBA00023077"/>
    </source>
</evidence>
<sequence>MKKLFVLWLLLGFAGTSFGQTITILDNQTNEPIELVTLTNTKSHLYATTDSKGQADISAFKNIANIEIRSLGHKTLIKSYAELELENFTVSLEISNFNLDEVVISGSRWRQSSDDVPSKIISISPKEVALQNPQTAADLLSISGKVFVQKSQQGGGSPMIRGFATSRLLYSVDGVRMNTAIFRSGNLQNVINLDPFAIEGTEVLFGPGSVIYGSDAIGGVMSFQTLTPRLSLSNSPLITGKANVRYSSANNEKTGHFDVNLGFKKWAFVTSVTSWDYDNLRQGSHGPEDYIKDYYVQRQDSTDVVITQEDKLLQIPSAFSQINMMQKIRFQPNERWDFQYGFHFSETSPYGRYDRHQRVRHGLPRYAEWDYGPQIWMMNNLNINHTANNSVFDQMSLRLAHQWFEESRIDRSFNKTERSTQEEEVAAYSVNLDFIKATGERNTFFYGFEYVLNDVNSKGELTDISTDISEVGPARYPKSKWQSLAVYVTDEYKATDNFTLSGGARYNYVLLDSEFDTTFYPFPFTEANLKNGALTGSLGGVYRPSGSWVLSANLGSAFRAPNVDDVGKVFDSEPGSVVVPNPDLKPEYAYNADLGIAKVFGDIVKVDITGYYTSLKDALVRRDFKLNGQDSILYKGELSQVQAIQNAAVAHVYGVQAGVEVKLPKGFGFSTDVNFQKGEEELDNGESSTSRHAAPFFGVSRLNYKANKLSMELNVNYQGKYDFDELPEGEKEKTEIYALDKDGNAFAPSWYTLNFKALYKLTTTFDISGGIENLTDQRYRPYSSGISGAGRNFILSLTAHF</sequence>
<keyword evidence="6 11" id="KW-0798">TonB box</keyword>